<evidence type="ECO:0000256" key="4">
    <source>
        <dbReference type="ARBA" id="ARBA00022833"/>
    </source>
</evidence>
<feature type="compositionally biased region" description="Basic and acidic residues" evidence="6">
    <location>
        <begin position="40"/>
        <end position="52"/>
    </location>
</feature>
<dbReference type="InterPro" id="IPR052035">
    <property type="entry name" value="ZnF_BED_domain_contain"/>
</dbReference>
<organism evidence="7 8">
    <name type="scientific">Spodoptera exigua</name>
    <name type="common">Beet armyworm</name>
    <name type="synonym">Noctua fulgens</name>
    <dbReference type="NCBI Taxonomy" id="7107"/>
    <lineage>
        <taxon>Eukaryota</taxon>
        <taxon>Metazoa</taxon>
        <taxon>Ecdysozoa</taxon>
        <taxon>Arthropoda</taxon>
        <taxon>Hexapoda</taxon>
        <taxon>Insecta</taxon>
        <taxon>Pterygota</taxon>
        <taxon>Neoptera</taxon>
        <taxon>Endopterygota</taxon>
        <taxon>Lepidoptera</taxon>
        <taxon>Glossata</taxon>
        <taxon>Ditrysia</taxon>
        <taxon>Noctuoidea</taxon>
        <taxon>Noctuidae</taxon>
        <taxon>Amphipyrinae</taxon>
        <taxon>Spodoptera</taxon>
    </lineage>
</organism>
<feature type="compositionally biased region" description="Polar residues" evidence="6">
    <location>
        <begin position="518"/>
        <end position="528"/>
    </location>
</feature>
<keyword evidence="4" id="KW-0862">Zinc</keyword>
<dbReference type="PANTHER" id="PTHR46481:SF10">
    <property type="entry name" value="ZINC FINGER BED DOMAIN-CONTAINING PROTEIN 39"/>
    <property type="match status" value="1"/>
</dbReference>
<evidence type="ECO:0000256" key="1">
    <source>
        <dbReference type="ARBA" id="ARBA00004123"/>
    </source>
</evidence>
<feature type="compositionally biased region" description="Polar residues" evidence="6">
    <location>
        <begin position="95"/>
        <end position="104"/>
    </location>
</feature>
<comment type="caution">
    <text evidence="7">The sequence shown here is derived from an EMBL/GenBank/DDBJ whole genome shotgun (WGS) entry which is preliminary data.</text>
</comment>
<proteinExistence type="predicted"/>
<dbReference type="GO" id="GO:0005634">
    <property type="term" value="C:nucleus"/>
    <property type="evidence" value="ECO:0007669"/>
    <property type="project" value="UniProtKB-SubCell"/>
</dbReference>
<accession>A0A922SHG4</accession>
<dbReference type="EMBL" id="JACEFF010000448">
    <property type="protein sequence ID" value="KAH9637309.1"/>
    <property type="molecule type" value="Genomic_DNA"/>
</dbReference>
<keyword evidence="2" id="KW-0479">Metal-binding</keyword>
<feature type="region of interest" description="Disordered" evidence="6">
    <location>
        <begin position="511"/>
        <end position="532"/>
    </location>
</feature>
<keyword evidence="3" id="KW-0863">Zinc-finger</keyword>
<dbReference type="AlphaFoldDB" id="A0A922SHG4"/>
<dbReference type="SUPFAM" id="SSF53098">
    <property type="entry name" value="Ribonuclease H-like"/>
    <property type="match status" value="1"/>
</dbReference>
<dbReference type="GO" id="GO:0008270">
    <property type="term" value="F:zinc ion binding"/>
    <property type="evidence" value="ECO:0007669"/>
    <property type="project" value="UniProtKB-KW"/>
</dbReference>
<reference evidence="7" key="1">
    <citation type="journal article" date="2021" name="G3 (Bethesda)">
        <title>Genome and transcriptome analysis of the beet armyworm Spodoptera exigua reveals targets for pest control. .</title>
        <authorList>
            <person name="Simon S."/>
            <person name="Breeschoten T."/>
            <person name="Jansen H.J."/>
            <person name="Dirks R.P."/>
            <person name="Schranz M.E."/>
            <person name="Ros V.I.D."/>
        </authorList>
    </citation>
    <scope>NUCLEOTIDE SEQUENCE</scope>
    <source>
        <strain evidence="7">TB_SE_WUR_2020</strain>
    </source>
</reference>
<gene>
    <name evidence="7" type="ORF">HF086_006953</name>
</gene>
<evidence type="ECO:0000256" key="5">
    <source>
        <dbReference type="ARBA" id="ARBA00023242"/>
    </source>
</evidence>
<dbReference type="PANTHER" id="PTHR46481">
    <property type="entry name" value="ZINC FINGER BED DOMAIN-CONTAINING PROTEIN 4"/>
    <property type="match status" value="1"/>
</dbReference>
<feature type="region of interest" description="Disordered" evidence="6">
    <location>
        <begin position="1"/>
        <end position="112"/>
    </location>
</feature>
<sequence>MPDYSNRGKTSDGQLELSNSGNSSQTVNESARVNISATRVEPKSARGGERGGEAVGVVANLPRPRNDFASSSDRDGLPMPSVSGVSVTENREENNTVGGSSTEPLQPPPKRARQMRLTAPYRIIQKAGDEALLDLITIDMQPLQIVENEGFIAYSKKLNPDYVLPSRKKLTEMMEEKYNICSSEAKQKLQSVEYIALTTDIWTSDSQKSYISVTAHFIENSKLQSLIIATSELADQHTSLNIANALRNILNEWNIFEKIVTIVTDNASSMKKAIKDFLNKRNHFCVAHTINLAVKDCIQAESDVYPHLKNSDVINVISKSRAIVTHFKQSTKSSNALREMQTQMNLEIIKLKQDVQTRWNSTFYMLQRLLRAKVPLSATLPLLTSPPPSLNSEDWLIIEDCVALLQPMEKVTSVLSGESYPTLSCIIPIVRGLQSSIQNKSPKTEAGRHVQRSLLEVIDRRLSVYESNRTAAKATLLDPRFKKKGFGVESNAENAVKFVLEECAQYLAQDQPLEKENQLPTTSTAQTSTDDEIWDFLDKN</sequence>
<evidence type="ECO:0000256" key="2">
    <source>
        <dbReference type="ARBA" id="ARBA00022723"/>
    </source>
</evidence>
<evidence type="ECO:0000313" key="8">
    <source>
        <dbReference type="Proteomes" id="UP000814243"/>
    </source>
</evidence>
<dbReference type="InterPro" id="IPR012337">
    <property type="entry name" value="RNaseH-like_sf"/>
</dbReference>
<dbReference type="Proteomes" id="UP000814243">
    <property type="component" value="Unassembled WGS sequence"/>
</dbReference>
<evidence type="ECO:0000256" key="6">
    <source>
        <dbReference type="SAM" id="MobiDB-lite"/>
    </source>
</evidence>
<protein>
    <submittedName>
        <fullName evidence="7">Uncharacterized protein</fullName>
    </submittedName>
</protein>
<name>A0A922SHG4_SPOEX</name>
<comment type="subcellular location">
    <subcellularLocation>
        <location evidence="1">Nucleus</location>
    </subcellularLocation>
</comment>
<feature type="compositionally biased region" description="Polar residues" evidence="6">
    <location>
        <begin position="7"/>
        <end position="37"/>
    </location>
</feature>
<keyword evidence="5" id="KW-0539">Nucleus</keyword>
<evidence type="ECO:0000313" key="7">
    <source>
        <dbReference type="EMBL" id="KAH9637309.1"/>
    </source>
</evidence>
<dbReference type="SUPFAM" id="SSF140996">
    <property type="entry name" value="Hermes dimerisation domain"/>
    <property type="match status" value="1"/>
</dbReference>
<evidence type="ECO:0000256" key="3">
    <source>
        <dbReference type="ARBA" id="ARBA00022771"/>
    </source>
</evidence>